<protein>
    <submittedName>
        <fullName evidence="1">Uncharacterized protein</fullName>
    </submittedName>
</protein>
<gene>
    <name evidence="1" type="ORF">NM688_g6961</name>
</gene>
<dbReference type="EMBL" id="JANHOG010001531">
    <property type="protein sequence ID" value="KAJ3535566.1"/>
    <property type="molecule type" value="Genomic_DNA"/>
</dbReference>
<keyword evidence="2" id="KW-1185">Reference proteome</keyword>
<proteinExistence type="predicted"/>
<reference evidence="1" key="1">
    <citation type="submission" date="2022-07" db="EMBL/GenBank/DDBJ databases">
        <title>Genome Sequence of Phlebia brevispora.</title>
        <authorList>
            <person name="Buettner E."/>
        </authorList>
    </citation>
    <scope>NUCLEOTIDE SEQUENCE</scope>
    <source>
        <strain evidence="1">MPL23</strain>
    </source>
</reference>
<evidence type="ECO:0000313" key="2">
    <source>
        <dbReference type="Proteomes" id="UP001148662"/>
    </source>
</evidence>
<dbReference type="Proteomes" id="UP001148662">
    <property type="component" value="Unassembled WGS sequence"/>
</dbReference>
<comment type="caution">
    <text evidence="1">The sequence shown here is derived from an EMBL/GenBank/DDBJ whole genome shotgun (WGS) entry which is preliminary data.</text>
</comment>
<organism evidence="1 2">
    <name type="scientific">Phlebia brevispora</name>
    <dbReference type="NCBI Taxonomy" id="194682"/>
    <lineage>
        <taxon>Eukaryota</taxon>
        <taxon>Fungi</taxon>
        <taxon>Dikarya</taxon>
        <taxon>Basidiomycota</taxon>
        <taxon>Agaricomycotina</taxon>
        <taxon>Agaricomycetes</taxon>
        <taxon>Polyporales</taxon>
        <taxon>Meruliaceae</taxon>
        <taxon>Phlebia</taxon>
    </lineage>
</organism>
<accession>A0ACC1SAJ7</accession>
<sequence length="167" mass="19429">MEENQELAIPRGPWVLRSHAQREFDLAPSDLDSILPVSVEENPHGNPWPMTKYNWQDVEALYQRLRPTFGPDERAEADGEPIDRDSAMFQFRLKDCQMNRIKPTDIVNGIKVYNHKDVRDLADRIDHAIANPTGNRRPANYVPPDGFNRFDGLNNDDAEFWFNRLMH</sequence>
<name>A0ACC1SAJ7_9APHY</name>
<evidence type="ECO:0000313" key="1">
    <source>
        <dbReference type="EMBL" id="KAJ3535566.1"/>
    </source>
</evidence>